<sequence>MTAPSSITSTRSLYRSSIHSEDIFSSSTKKAGELCTGLK</sequence>
<dbReference type="WBParaSite" id="PEQ_0000592901-mRNA-1">
    <property type="protein sequence ID" value="PEQ_0000592901-mRNA-1"/>
    <property type="gene ID" value="PEQ_0000592901"/>
</dbReference>
<evidence type="ECO:0000313" key="2">
    <source>
        <dbReference type="WBParaSite" id="PEQ_0000592901-mRNA-1"/>
    </source>
</evidence>
<keyword evidence="1" id="KW-1185">Reference proteome</keyword>
<organism evidence="1 2">
    <name type="scientific">Parascaris equorum</name>
    <name type="common">Equine roundworm</name>
    <dbReference type="NCBI Taxonomy" id="6256"/>
    <lineage>
        <taxon>Eukaryota</taxon>
        <taxon>Metazoa</taxon>
        <taxon>Ecdysozoa</taxon>
        <taxon>Nematoda</taxon>
        <taxon>Chromadorea</taxon>
        <taxon>Rhabditida</taxon>
        <taxon>Spirurina</taxon>
        <taxon>Ascaridomorpha</taxon>
        <taxon>Ascaridoidea</taxon>
        <taxon>Ascarididae</taxon>
        <taxon>Parascaris</taxon>
    </lineage>
</organism>
<protein>
    <submittedName>
        <fullName evidence="2">Uncharacterized protein</fullName>
    </submittedName>
</protein>
<proteinExistence type="predicted"/>
<evidence type="ECO:0000313" key="1">
    <source>
        <dbReference type="Proteomes" id="UP000887564"/>
    </source>
</evidence>
<accession>A0A914RVA2</accession>
<name>A0A914RVA2_PAREQ</name>
<reference evidence="2" key="1">
    <citation type="submission" date="2022-11" db="UniProtKB">
        <authorList>
            <consortium name="WormBaseParasite"/>
        </authorList>
    </citation>
    <scope>IDENTIFICATION</scope>
</reference>
<dbReference type="AlphaFoldDB" id="A0A914RVA2"/>
<dbReference type="Proteomes" id="UP000887564">
    <property type="component" value="Unplaced"/>
</dbReference>